<protein>
    <submittedName>
        <fullName evidence="4">DENN/MADD domain containing 4A</fullName>
    </submittedName>
</protein>
<keyword evidence="3" id="KW-1185">Reference proteome</keyword>
<reference evidence="2 3" key="2">
    <citation type="submission" date="2018-11" db="EMBL/GenBank/DDBJ databases">
        <authorList>
            <consortium name="Pathogen Informatics"/>
        </authorList>
    </citation>
    <scope>NUCLEOTIDE SEQUENCE [LARGE SCALE GENOMIC DNA]</scope>
</reference>
<name>A0A0R3WA53_TAEAS</name>
<gene>
    <name evidence="2" type="ORF">TASK_LOCUS7395</name>
</gene>
<dbReference type="EMBL" id="UYRS01018611">
    <property type="protein sequence ID" value="VDK38303.1"/>
    <property type="molecule type" value="Genomic_DNA"/>
</dbReference>
<feature type="compositionally biased region" description="Basic and acidic residues" evidence="1">
    <location>
        <begin position="1"/>
        <end position="10"/>
    </location>
</feature>
<proteinExistence type="predicted"/>
<dbReference type="Proteomes" id="UP000282613">
    <property type="component" value="Unassembled WGS sequence"/>
</dbReference>
<evidence type="ECO:0000256" key="1">
    <source>
        <dbReference type="SAM" id="MobiDB-lite"/>
    </source>
</evidence>
<evidence type="ECO:0000313" key="4">
    <source>
        <dbReference type="WBParaSite" id="TASK_0000739401-mRNA-1"/>
    </source>
</evidence>
<evidence type="ECO:0000313" key="2">
    <source>
        <dbReference type="EMBL" id="VDK38303.1"/>
    </source>
</evidence>
<dbReference type="AlphaFoldDB" id="A0A0R3WA53"/>
<reference evidence="4" key="1">
    <citation type="submission" date="2017-02" db="UniProtKB">
        <authorList>
            <consortium name="WormBaseParasite"/>
        </authorList>
    </citation>
    <scope>IDENTIFICATION</scope>
</reference>
<feature type="region of interest" description="Disordered" evidence="1">
    <location>
        <begin position="1"/>
        <end position="50"/>
    </location>
</feature>
<dbReference type="WBParaSite" id="TASK_0000739401-mRNA-1">
    <property type="protein sequence ID" value="TASK_0000739401-mRNA-1"/>
    <property type="gene ID" value="TASK_0000739401"/>
</dbReference>
<accession>A0A0R3WA53</accession>
<organism evidence="4">
    <name type="scientific">Taenia asiatica</name>
    <name type="common">Asian tapeworm</name>
    <dbReference type="NCBI Taxonomy" id="60517"/>
    <lineage>
        <taxon>Eukaryota</taxon>
        <taxon>Metazoa</taxon>
        <taxon>Spiralia</taxon>
        <taxon>Lophotrochozoa</taxon>
        <taxon>Platyhelminthes</taxon>
        <taxon>Cestoda</taxon>
        <taxon>Eucestoda</taxon>
        <taxon>Cyclophyllidea</taxon>
        <taxon>Taeniidae</taxon>
        <taxon>Taenia</taxon>
    </lineage>
</organism>
<sequence length="99" mass="10884">MSLKGEDFLHKTATIPSIMARNSESPESPESPLPRERPSMQLLTLPPSGRNYSRNCSIASYRSEDALSNLSLGSLLPPDLDDGILCKSRFSILSEDYSP</sequence>
<evidence type="ECO:0000313" key="3">
    <source>
        <dbReference type="Proteomes" id="UP000282613"/>
    </source>
</evidence>